<dbReference type="PANTHER" id="PTHR46013:SF4">
    <property type="entry name" value="B-CELL RECEPTOR CD22-RELATED"/>
    <property type="match status" value="1"/>
</dbReference>
<keyword evidence="1" id="KW-1133">Transmembrane helix</keyword>
<dbReference type="Gene3D" id="2.60.40.10">
    <property type="entry name" value="Immunoglobulins"/>
    <property type="match status" value="5"/>
</dbReference>
<dbReference type="Pfam" id="PF24518">
    <property type="entry name" value="Ig_CD22"/>
    <property type="match status" value="1"/>
</dbReference>
<dbReference type="EMBL" id="JAGEUA010000002">
    <property type="protein sequence ID" value="KAL1005696.1"/>
    <property type="molecule type" value="Genomic_DNA"/>
</dbReference>
<reference evidence="4 5" key="1">
    <citation type="submission" date="2024-06" db="EMBL/GenBank/DDBJ databases">
        <authorList>
            <person name="Pan Q."/>
            <person name="Wen M."/>
            <person name="Jouanno E."/>
            <person name="Zahm M."/>
            <person name="Klopp C."/>
            <person name="Cabau C."/>
            <person name="Louis A."/>
            <person name="Berthelot C."/>
            <person name="Parey E."/>
            <person name="Roest Crollius H."/>
            <person name="Montfort J."/>
            <person name="Robinson-Rechavi M."/>
            <person name="Bouchez O."/>
            <person name="Lampietro C."/>
            <person name="Lopez Roques C."/>
            <person name="Donnadieu C."/>
            <person name="Postlethwait J."/>
            <person name="Bobe J."/>
            <person name="Verreycken H."/>
            <person name="Guiguen Y."/>
        </authorList>
    </citation>
    <scope>NUCLEOTIDE SEQUENCE [LARGE SCALE GENOMIC DNA]</scope>
    <source>
        <strain evidence="4">Up_M1</strain>
        <tissue evidence="4">Testis</tissue>
    </source>
</reference>
<keyword evidence="2" id="KW-0732">Signal</keyword>
<feature type="domain" description="Ig-like" evidence="3">
    <location>
        <begin position="198"/>
        <end position="279"/>
    </location>
</feature>
<dbReference type="InterPro" id="IPR003599">
    <property type="entry name" value="Ig_sub"/>
</dbReference>
<dbReference type="InterPro" id="IPR036179">
    <property type="entry name" value="Ig-like_dom_sf"/>
</dbReference>
<feature type="domain" description="Ig-like" evidence="3">
    <location>
        <begin position="385"/>
        <end position="466"/>
    </location>
</feature>
<evidence type="ECO:0000256" key="1">
    <source>
        <dbReference type="SAM" id="Phobius"/>
    </source>
</evidence>
<keyword evidence="1" id="KW-0472">Membrane</keyword>
<dbReference type="PROSITE" id="PS50835">
    <property type="entry name" value="IG_LIKE"/>
    <property type="match status" value="3"/>
</dbReference>
<evidence type="ECO:0000259" key="3">
    <source>
        <dbReference type="PROSITE" id="PS50835"/>
    </source>
</evidence>
<comment type="caution">
    <text evidence="4">The sequence shown here is derived from an EMBL/GenBank/DDBJ whole genome shotgun (WGS) entry which is preliminary data.</text>
</comment>
<dbReference type="InterPro" id="IPR056386">
    <property type="entry name" value="Ig_CD22"/>
</dbReference>
<name>A0ABD0XUI7_UMBPY</name>
<dbReference type="CDD" id="cd00096">
    <property type="entry name" value="Ig"/>
    <property type="match status" value="1"/>
</dbReference>
<evidence type="ECO:0000256" key="2">
    <source>
        <dbReference type="SAM" id="SignalP"/>
    </source>
</evidence>
<dbReference type="InterPro" id="IPR013106">
    <property type="entry name" value="Ig_V-set"/>
</dbReference>
<feature type="domain" description="Ig-like" evidence="3">
    <location>
        <begin position="24"/>
        <end position="92"/>
    </location>
</feature>
<protein>
    <recommendedName>
        <fullName evidence="3">Ig-like domain-containing protein</fullName>
    </recommendedName>
</protein>
<feature type="chain" id="PRO_5044853925" description="Ig-like domain-containing protein" evidence="2">
    <location>
        <begin position="20"/>
        <end position="587"/>
    </location>
</feature>
<dbReference type="AlphaFoldDB" id="A0ABD0XUI7"/>
<feature type="transmembrane region" description="Helical" evidence="1">
    <location>
        <begin position="478"/>
        <end position="499"/>
    </location>
</feature>
<evidence type="ECO:0000313" key="4">
    <source>
        <dbReference type="EMBL" id="KAL1005696.1"/>
    </source>
</evidence>
<proteinExistence type="predicted"/>
<evidence type="ECO:0000313" key="5">
    <source>
        <dbReference type="Proteomes" id="UP001557470"/>
    </source>
</evidence>
<keyword evidence="1" id="KW-0812">Transmembrane</keyword>
<dbReference type="PANTHER" id="PTHR46013">
    <property type="entry name" value="VASCULAR CELL ADHESION MOLECULE 1"/>
    <property type="match status" value="1"/>
</dbReference>
<organism evidence="4 5">
    <name type="scientific">Umbra pygmaea</name>
    <name type="common">Eastern mudminnow</name>
    <dbReference type="NCBI Taxonomy" id="75934"/>
    <lineage>
        <taxon>Eukaryota</taxon>
        <taxon>Metazoa</taxon>
        <taxon>Chordata</taxon>
        <taxon>Craniata</taxon>
        <taxon>Vertebrata</taxon>
        <taxon>Euteleostomi</taxon>
        <taxon>Actinopterygii</taxon>
        <taxon>Neopterygii</taxon>
        <taxon>Teleostei</taxon>
        <taxon>Protacanthopterygii</taxon>
        <taxon>Esociformes</taxon>
        <taxon>Umbridae</taxon>
        <taxon>Umbra</taxon>
    </lineage>
</organism>
<feature type="signal peptide" evidence="2">
    <location>
        <begin position="1"/>
        <end position="19"/>
    </location>
</feature>
<gene>
    <name evidence="4" type="ORF">UPYG_G00062510</name>
</gene>
<keyword evidence="5" id="KW-1185">Reference proteome</keyword>
<dbReference type="Pfam" id="PF07686">
    <property type="entry name" value="V-set"/>
    <property type="match status" value="1"/>
</dbReference>
<sequence>MTIKTTGSLLVVFLWYVAGLQVKVTPGTMEQNTSTLTCTTTCKLTNDSTLNYTWYKNGQQLDKPTSFQHSVKEYNTDSYSCAVSGVHSPAVCVLGQSCMAVTYSHQSICALKGSTINISCSFNYPSWNVVENITWFKKWETGAIKNVSQDPEFAGRVKYHQPTDKDSTLRITDLRLTDSAEYKFRFKTNTTSWGYSYPGTTLIVSGLQVKVTHGTMEQHTSTLTCTTTCNLTDDSTLNYTWYKNGQQLDKPTSFQHSVKVYNTDSYSCAVSGVHSPAVCVLGQRCMAVTYFHQSICALKGSSINISCSFKYPSWHVVKNITWFKRWETGAIKNVSQDPEYAGRVEYHQTTDKDSTLRITDLRLTDSAEYKFRFKTNATSWGYSYPGTTLTVTDLKVSPTTKDGKVTLTCSTTCSLSNNYTYIWYKNGQRLTNPVPTAHLTLDPLSDGDRGSYCCAVEGLDTLPSLQCPIGRSNSVNEAAVGIIVCVVILLLCLAGFIWFRKKTSKSKCDRLDTAVIGQRDTSLVYGNVSDMVMTPIAAQTLDTDNQEDLHYASVLHRNQEVSVYVTAQPSQTQEQDEDVQYAAVKFN</sequence>
<dbReference type="InterPro" id="IPR013783">
    <property type="entry name" value="Ig-like_fold"/>
</dbReference>
<dbReference type="InterPro" id="IPR007110">
    <property type="entry name" value="Ig-like_dom"/>
</dbReference>
<accession>A0ABD0XUI7</accession>
<dbReference type="SUPFAM" id="SSF48726">
    <property type="entry name" value="Immunoglobulin"/>
    <property type="match status" value="5"/>
</dbReference>
<dbReference type="SMART" id="SM00409">
    <property type="entry name" value="IG"/>
    <property type="match status" value="3"/>
</dbReference>
<dbReference type="Proteomes" id="UP001557470">
    <property type="component" value="Unassembled WGS sequence"/>
</dbReference>